<dbReference type="Pfam" id="PF12697">
    <property type="entry name" value="Abhydrolase_6"/>
    <property type="match status" value="1"/>
</dbReference>
<dbReference type="Gene3D" id="3.40.50.1820">
    <property type="entry name" value="alpha/beta hydrolase"/>
    <property type="match status" value="1"/>
</dbReference>
<protein>
    <submittedName>
        <fullName evidence="2">Alpha/beta hydrolase</fullName>
    </submittedName>
</protein>
<comment type="caution">
    <text evidence="2">The sequence shown here is derived from an EMBL/GenBank/DDBJ whole genome shotgun (WGS) entry which is preliminary data.</text>
</comment>
<dbReference type="InterPro" id="IPR050228">
    <property type="entry name" value="Carboxylesterase_BioH"/>
</dbReference>
<keyword evidence="2" id="KW-0378">Hydrolase</keyword>
<evidence type="ECO:0000259" key="1">
    <source>
        <dbReference type="Pfam" id="PF12697"/>
    </source>
</evidence>
<dbReference type="InterPro" id="IPR000073">
    <property type="entry name" value="AB_hydrolase_1"/>
</dbReference>
<dbReference type="PANTHER" id="PTHR43194:SF2">
    <property type="entry name" value="PEROXISOMAL MEMBRANE PROTEIN LPX1"/>
    <property type="match status" value="1"/>
</dbReference>
<dbReference type="InterPro" id="IPR029058">
    <property type="entry name" value="AB_hydrolase_fold"/>
</dbReference>
<proteinExistence type="predicted"/>
<name>A0ABV6ZYB1_9PROT</name>
<organism evidence="2 3">
    <name type="scientific">Hyphobacterium vulgare</name>
    <dbReference type="NCBI Taxonomy" id="1736751"/>
    <lineage>
        <taxon>Bacteria</taxon>
        <taxon>Pseudomonadati</taxon>
        <taxon>Pseudomonadota</taxon>
        <taxon>Alphaproteobacteria</taxon>
        <taxon>Maricaulales</taxon>
        <taxon>Maricaulaceae</taxon>
        <taxon>Hyphobacterium</taxon>
    </lineage>
</organism>
<dbReference type="SUPFAM" id="SSF53474">
    <property type="entry name" value="alpha/beta-Hydrolases"/>
    <property type="match status" value="1"/>
</dbReference>
<accession>A0ABV6ZYB1</accession>
<reference evidence="3" key="1">
    <citation type="journal article" date="2019" name="Int. J. Syst. Evol. Microbiol.">
        <title>The Global Catalogue of Microorganisms (GCM) 10K type strain sequencing project: providing services to taxonomists for standard genome sequencing and annotation.</title>
        <authorList>
            <consortium name="The Broad Institute Genomics Platform"/>
            <consortium name="The Broad Institute Genome Sequencing Center for Infectious Disease"/>
            <person name="Wu L."/>
            <person name="Ma J."/>
        </authorList>
    </citation>
    <scope>NUCLEOTIDE SEQUENCE [LARGE SCALE GENOMIC DNA]</scope>
    <source>
        <strain evidence="3">KCTC 52487</strain>
    </source>
</reference>
<dbReference type="GO" id="GO:0016787">
    <property type="term" value="F:hydrolase activity"/>
    <property type="evidence" value="ECO:0007669"/>
    <property type="project" value="UniProtKB-KW"/>
</dbReference>
<evidence type="ECO:0000313" key="2">
    <source>
        <dbReference type="EMBL" id="MFC2926367.1"/>
    </source>
</evidence>
<feature type="domain" description="AB hydrolase-1" evidence="1">
    <location>
        <begin position="24"/>
        <end position="246"/>
    </location>
</feature>
<dbReference type="RefSeq" id="WP_343164161.1">
    <property type="nucleotide sequence ID" value="NZ_JBHRSV010000019.1"/>
</dbReference>
<dbReference type="Proteomes" id="UP001595379">
    <property type="component" value="Unassembled WGS sequence"/>
</dbReference>
<keyword evidence="3" id="KW-1185">Reference proteome</keyword>
<dbReference type="PANTHER" id="PTHR43194">
    <property type="entry name" value="HYDROLASE ALPHA/BETA FOLD FAMILY"/>
    <property type="match status" value="1"/>
</dbReference>
<dbReference type="EMBL" id="JBHRSV010000019">
    <property type="protein sequence ID" value="MFC2926367.1"/>
    <property type="molecule type" value="Genomic_DNA"/>
</dbReference>
<gene>
    <name evidence="2" type="ORF">ACFOOR_09650</name>
</gene>
<sequence>MTGTDIGLELISMPPRFGRQAPPLLFIHGGFHGAWCWEDHFMPWFAARGFSCHAVSLRDHGSSRQTGQHKSWRLCDYVDDVRWAVEQLNCPPILVGHSLGGSIAQKIAAELTIPGMILLAPSPIGGSNRAALRMLFTHPKSMWRALSQNNLGLGLPAFLGFFLSPDLPVSERERVCRRLDGLTALGAAADAFYRDTPKPVTTAMPTLVVSGQRDWSIPLYKNAALARAYGGSHLIVPTAHDMMADTNWEVAAQRILNWLDEYFPNGAA</sequence>
<evidence type="ECO:0000313" key="3">
    <source>
        <dbReference type="Proteomes" id="UP001595379"/>
    </source>
</evidence>